<dbReference type="PANTHER" id="PTHR30273:SF2">
    <property type="entry name" value="PROTEIN FECR"/>
    <property type="match status" value="1"/>
</dbReference>
<dbReference type="GO" id="GO:0016989">
    <property type="term" value="F:sigma factor antagonist activity"/>
    <property type="evidence" value="ECO:0007669"/>
    <property type="project" value="TreeGrafter"/>
</dbReference>
<dbReference type="Gene3D" id="2.60.120.1440">
    <property type="match status" value="1"/>
</dbReference>
<dbReference type="RefSeq" id="WP_118301956.1">
    <property type="nucleotide sequence ID" value="NZ_BMPA01000011.1"/>
</dbReference>
<dbReference type="InterPro" id="IPR032508">
    <property type="entry name" value="FecR_C"/>
</dbReference>
<dbReference type="EMBL" id="CP043839">
    <property type="protein sequence ID" value="WOF11588.1"/>
    <property type="molecule type" value="Genomic_DNA"/>
</dbReference>
<dbReference type="InterPro" id="IPR012373">
    <property type="entry name" value="Ferrdict_sens_TM"/>
</dbReference>
<reference evidence="4 6" key="2">
    <citation type="submission" date="2020-03" db="EMBL/GenBank/DDBJ databases">
        <title>Genomic Encyclopedia of Type Strains, Phase IV (KMG-IV): sequencing the most valuable type-strain genomes for metagenomic binning, comparative biology and taxonomic classification.</title>
        <authorList>
            <person name="Goeker M."/>
        </authorList>
    </citation>
    <scope>NUCLEOTIDE SEQUENCE [LARGE SCALE GENOMIC DNA]</scope>
    <source>
        <strain evidence="4 6">DSM 105722</strain>
    </source>
</reference>
<evidence type="ECO:0000256" key="1">
    <source>
        <dbReference type="SAM" id="Phobius"/>
    </source>
</evidence>
<dbReference type="FunFam" id="2.60.120.1440:FF:000001">
    <property type="entry name" value="Putative anti-sigma factor"/>
    <property type="match status" value="1"/>
</dbReference>
<feature type="domain" description="FecR protein" evidence="2">
    <location>
        <begin position="145"/>
        <end position="235"/>
    </location>
</feature>
<dbReference type="AlphaFoldDB" id="A0A7X5YEJ4"/>
<dbReference type="InterPro" id="IPR006860">
    <property type="entry name" value="FecR"/>
</dbReference>
<dbReference type="EMBL" id="JAATLI010000012">
    <property type="protein sequence ID" value="NJC19675.1"/>
    <property type="molecule type" value="Genomic_DNA"/>
</dbReference>
<evidence type="ECO:0000313" key="6">
    <source>
        <dbReference type="Proteomes" id="UP000576368"/>
    </source>
</evidence>
<name>A0A7X5YEJ4_9BACT</name>
<dbReference type="Proteomes" id="UP000576368">
    <property type="component" value="Unassembled WGS sequence"/>
</dbReference>
<keyword evidence="1" id="KW-0812">Transmembrane</keyword>
<organism evidence="4 6">
    <name type="scientific">Butyricimonas paravirosa</name>
    <dbReference type="NCBI Taxonomy" id="1472417"/>
    <lineage>
        <taxon>Bacteria</taxon>
        <taxon>Pseudomonadati</taxon>
        <taxon>Bacteroidota</taxon>
        <taxon>Bacteroidia</taxon>
        <taxon>Bacteroidales</taxon>
        <taxon>Odoribacteraceae</taxon>
        <taxon>Butyricimonas</taxon>
    </lineage>
</organism>
<dbReference type="Pfam" id="PF04773">
    <property type="entry name" value="FecR"/>
    <property type="match status" value="1"/>
</dbReference>
<keyword evidence="7" id="KW-1185">Reference proteome</keyword>
<reference evidence="5 7" key="1">
    <citation type="submission" date="2019-09" db="EMBL/GenBank/DDBJ databases">
        <title>Butyricimonas paravirosa DSM 105722 (=214-4 = JCM 18677 = CCUG 65563).</title>
        <authorList>
            <person name="Le Roy T."/>
            <person name="Cani P.D."/>
        </authorList>
    </citation>
    <scope>NUCLEOTIDE SEQUENCE [LARGE SCALE GENOMIC DNA]</scope>
    <source>
        <strain evidence="5 7">DSM 105722</strain>
    </source>
</reference>
<evidence type="ECO:0000313" key="5">
    <source>
        <dbReference type="EMBL" id="WOF11588.1"/>
    </source>
</evidence>
<evidence type="ECO:0000259" key="2">
    <source>
        <dbReference type="Pfam" id="PF04773"/>
    </source>
</evidence>
<dbReference type="Gene3D" id="3.55.50.30">
    <property type="match status" value="1"/>
</dbReference>
<dbReference type="Pfam" id="PF16344">
    <property type="entry name" value="FecR_C"/>
    <property type="match status" value="1"/>
</dbReference>
<keyword evidence="1" id="KW-0472">Membrane</keyword>
<protein>
    <submittedName>
        <fullName evidence="5">FecR family protein</fullName>
    </submittedName>
</protein>
<sequence length="356" mass="41538">MNKQIYFLIRRAFYSLQNENDEVNSAWKNVQSRCKGYSKPSLKFRIFKYAAVFMLALSLGSYLWYFQQSDTSDTDHTDIRSVPPKAKLILATGEHFYLENMEQNISIKDLGVKISKDSVSNALYYNIDSLGEENLPTEYNQLIIPKGGEFSLKLADGSTVWLNSESTLKFPVQFTAACREVYLEGEAFFDIKKNEHSPFIVHTGDKKVTVLGTRFNVSAYPEDPSWQVTLVQGKVAVQIADHEEKILQPSEQYSLNNNTGEIEIKTVETELYTSWLDGKFYFKGYRFEDIVRKLERWYDFQMHYQQEEIRNMHFRGVINKHYPLEKTLKYLEETTNITFDIDGRTITVKKIEKQKE</sequence>
<evidence type="ECO:0000313" key="7">
    <source>
        <dbReference type="Proteomes" id="UP001302374"/>
    </source>
</evidence>
<feature type="domain" description="Protein FecR C-terminal" evidence="3">
    <location>
        <begin position="279"/>
        <end position="348"/>
    </location>
</feature>
<evidence type="ECO:0000313" key="4">
    <source>
        <dbReference type="EMBL" id="NJC19675.1"/>
    </source>
</evidence>
<accession>A0A7X5YEJ4</accession>
<feature type="transmembrane region" description="Helical" evidence="1">
    <location>
        <begin position="46"/>
        <end position="65"/>
    </location>
</feature>
<proteinExistence type="predicted"/>
<gene>
    <name evidence="5" type="ORF">F1644_04565</name>
    <name evidence="4" type="ORF">GGR15_003311</name>
</gene>
<dbReference type="PANTHER" id="PTHR30273">
    <property type="entry name" value="PERIPLASMIC SIGNAL SENSOR AND SIGMA FACTOR ACTIVATOR FECR-RELATED"/>
    <property type="match status" value="1"/>
</dbReference>
<dbReference type="Proteomes" id="UP001302374">
    <property type="component" value="Chromosome"/>
</dbReference>
<evidence type="ECO:0000259" key="3">
    <source>
        <dbReference type="Pfam" id="PF16344"/>
    </source>
</evidence>
<dbReference type="GeneID" id="86890544"/>
<keyword evidence="1" id="KW-1133">Transmembrane helix</keyword>